<dbReference type="Pfam" id="PF00532">
    <property type="entry name" value="Peripla_BP_1"/>
    <property type="match status" value="1"/>
</dbReference>
<organism evidence="5 6">
    <name type="scientific">Kineococcus gynurae</name>
    <dbReference type="NCBI Taxonomy" id="452979"/>
    <lineage>
        <taxon>Bacteria</taxon>
        <taxon>Bacillati</taxon>
        <taxon>Actinomycetota</taxon>
        <taxon>Actinomycetes</taxon>
        <taxon>Kineosporiales</taxon>
        <taxon>Kineosporiaceae</taxon>
        <taxon>Kineococcus</taxon>
    </lineage>
</organism>
<dbReference type="InterPro" id="IPR010982">
    <property type="entry name" value="Lambda_DNA-bd_dom_sf"/>
</dbReference>
<comment type="caution">
    <text evidence="5">The sequence shown here is derived from an EMBL/GenBank/DDBJ whole genome shotgun (WGS) entry which is preliminary data.</text>
</comment>
<dbReference type="SUPFAM" id="SSF47413">
    <property type="entry name" value="lambda repressor-like DNA-binding domains"/>
    <property type="match status" value="1"/>
</dbReference>
<keyword evidence="1" id="KW-0805">Transcription regulation</keyword>
<dbReference type="RefSeq" id="WP_380140290.1">
    <property type="nucleotide sequence ID" value="NZ_JBHLUI010000012.1"/>
</dbReference>
<dbReference type="Pfam" id="PF00356">
    <property type="entry name" value="LacI"/>
    <property type="match status" value="1"/>
</dbReference>
<evidence type="ECO:0000256" key="3">
    <source>
        <dbReference type="ARBA" id="ARBA00023163"/>
    </source>
</evidence>
<evidence type="ECO:0000256" key="2">
    <source>
        <dbReference type="ARBA" id="ARBA00023125"/>
    </source>
</evidence>
<dbReference type="InterPro" id="IPR000843">
    <property type="entry name" value="HTH_LacI"/>
</dbReference>
<dbReference type="CDD" id="cd01392">
    <property type="entry name" value="HTH_LacI"/>
    <property type="match status" value="1"/>
</dbReference>
<evidence type="ECO:0000256" key="1">
    <source>
        <dbReference type="ARBA" id="ARBA00023015"/>
    </source>
</evidence>
<dbReference type="EMBL" id="JBHMDM010000001">
    <property type="protein sequence ID" value="MFB9375667.1"/>
    <property type="molecule type" value="Genomic_DNA"/>
</dbReference>
<keyword evidence="2 5" id="KW-0238">DNA-binding</keyword>
<evidence type="ECO:0000259" key="4">
    <source>
        <dbReference type="PROSITE" id="PS50932"/>
    </source>
</evidence>
<evidence type="ECO:0000313" key="6">
    <source>
        <dbReference type="Proteomes" id="UP001589748"/>
    </source>
</evidence>
<dbReference type="PANTHER" id="PTHR30146:SF109">
    <property type="entry name" value="HTH-TYPE TRANSCRIPTIONAL REGULATOR GALS"/>
    <property type="match status" value="1"/>
</dbReference>
<dbReference type="Gene3D" id="1.10.260.40">
    <property type="entry name" value="lambda repressor-like DNA-binding domains"/>
    <property type="match status" value="1"/>
</dbReference>
<keyword evidence="3" id="KW-0804">Transcription</keyword>
<dbReference type="GO" id="GO:0003677">
    <property type="term" value="F:DNA binding"/>
    <property type="evidence" value="ECO:0007669"/>
    <property type="project" value="UniProtKB-KW"/>
</dbReference>
<dbReference type="CDD" id="cd06267">
    <property type="entry name" value="PBP1_LacI_sugar_binding-like"/>
    <property type="match status" value="1"/>
</dbReference>
<dbReference type="InterPro" id="IPR001761">
    <property type="entry name" value="Peripla_BP/Lac1_sug-bd_dom"/>
</dbReference>
<dbReference type="PROSITE" id="PS50932">
    <property type="entry name" value="HTH_LACI_2"/>
    <property type="match status" value="1"/>
</dbReference>
<gene>
    <name evidence="5" type="ORF">ACFFVI_01670</name>
</gene>
<reference evidence="5 6" key="1">
    <citation type="submission" date="2024-09" db="EMBL/GenBank/DDBJ databases">
        <authorList>
            <person name="Sun Q."/>
            <person name="Mori K."/>
        </authorList>
    </citation>
    <scope>NUCLEOTIDE SEQUENCE [LARGE SCALE GENOMIC DNA]</scope>
    <source>
        <strain evidence="5 6">TISTR 1856</strain>
    </source>
</reference>
<accession>A0ABV5LNM8</accession>
<dbReference type="PANTHER" id="PTHR30146">
    <property type="entry name" value="LACI-RELATED TRANSCRIPTIONAL REPRESSOR"/>
    <property type="match status" value="1"/>
</dbReference>
<dbReference type="Proteomes" id="UP001589748">
    <property type="component" value="Unassembled WGS sequence"/>
</dbReference>
<proteinExistence type="predicted"/>
<dbReference type="SMART" id="SM00354">
    <property type="entry name" value="HTH_LACI"/>
    <property type="match status" value="1"/>
</dbReference>
<evidence type="ECO:0000313" key="5">
    <source>
        <dbReference type="EMBL" id="MFB9375667.1"/>
    </source>
</evidence>
<keyword evidence="6" id="KW-1185">Reference proteome</keyword>
<dbReference type="SUPFAM" id="SSF53822">
    <property type="entry name" value="Periplasmic binding protein-like I"/>
    <property type="match status" value="1"/>
</dbReference>
<sequence length="350" mass="37967">MREVAQLAQVSVKTVSRVFNNDPHVLPETRTRVETVLRELHYVPNTVATTFRRGRVTSIGVAVPDLADPFFSAVAKAVDQVASENGMTVFIADIGWDAAAEAAALEALISRQPGGLVIVPTSTDQGYLRQWAERIPLVFVDRCPVDLDADSFTENDHAGAYLATRHLAEHGHRSIAFFGDSFDITTVRNRFEGYQDALRDAGLVVDEDLVFLGATDATGAEEAVSRLSAHPASPTAIFSSNARCTMHLVPAVAGGHWAIVGFGDFPMANMLSPGITVIDQDPVALGRMAAQRVVDRIEQPDRHYQRRNILPVRLRERESCGWSAAEPGLFPRSSPAGRSFWPAAQVVAAG</sequence>
<feature type="domain" description="HTH lacI-type" evidence="4">
    <location>
        <begin position="1"/>
        <end position="53"/>
    </location>
</feature>
<dbReference type="Gene3D" id="3.40.50.2300">
    <property type="match status" value="2"/>
</dbReference>
<dbReference type="InterPro" id="IPR028082">
    <property type="entry name" value="Peripla_BP_I"/>
</dbReference>
<name>A0ABV5LNM8_9ACTN</name>
<protein>
    <submittedName>
        <fullName evidence="5">LacI family DNA-binding transcriptional regulator</fullName>
    </submittedName>
</protein>